<reference evidence="1" key="1">
    <citation type="submission" date="2020-02" db="EMBL/GenBank/DDBJ databases">
        <authorList>
            <person name="Meier V. D."/>
        </authorList>
    </citation>
    <scope>NUCLEOTIDE SEQUENCE</scope>
    <source>
        <strain evidence="1">AVDCRST_MAG85</strain>
    </source>
</reference>
<dbReference type="EMBL" id="CADCVT010000194">
    <property type="protein sequence ID" value="CAA9501580.1"/>
    <property type="molecule type" value="Genomic_DNA"/>
</dbReference>
<evidence type="ECO:0000313" key="1">
    <source>
        <dbReference type="EMBL" id="CAA9501580.1"/>
    </source>
</evidence>
<gene>
    <name evidence="1" type="ORF">AVDCRST_MAG85-1794</name>
</gene>
<dbReference type="Gene3D" id="3.30.460.40">
    <property type="match status" value="1"/>
</dbReference>
<sequence length="191" mass="21517">MDLHAQEFRKIVDTLRHAAAALREHDVRYCLGGSVASWARGGPETVNDLDLIVDPAHLQNAVTALEGIGWRSETPPEGWLVKVWHEDVLVDLIHTVTGYESVEEILQRAEDMRVASLDIPVAAMEDVLTPKLLAFDEHYLDYTGALRAARALREQIDWNVLREKTCDSPYARGFFCLLEALEIIESQQVRA</sequence>
<dbReference type="InterPro" id="IPR018700">
    <property type="entry name" value="DUF2204"/>
</dbReference>
<organism evidence="1">
    <name type="scientific">uncultured Solirubrobacteraceae bacterium</name>
    <dbReference type="NCBI Taxonomy" id="1162706"/>
    <lineage>
        <taxon>Bacteria</taxon>
        <taxon>Bacillati</taxon>
        <taxon>Actinomycetota</taxon>
        <taxon>Thermoleophilia</taxon>
        <taxon>Solirubrobacterales</taxon>
        <taxon>Solirubrobacteraceae</taxon>
        <taxon>environmental samples</taxon>
    </lineage>
</organism>
<name>A0A6J4SK00_9ACTN</name>
<evidence type="ECO:0008006" key="2">
    <source>
        <dbReference type="Google" id="ProtNLM"/>
    </source>
</evidence>
<dbReference type="AlphaFoldDB" id="A0A6J4SK00"/>
<protein>
    <recommendedName>
        <fullName evidence="2">Nucleotidyltransferase family protein</fullName>
    </recommendedName>
</protein>
<dbReference type="InterPro" id="IPR043519">
    <property type="entry name" value="NT_sf"/>
</dbReference>
<dbReference type="SUPFAM" id="SSF81301">
    <property type="entry name" value="Nucleotidyltransferase"/>
    <property type="match status" value="1"/>
</dbReference>
<dbReference type="Pfam" id="PF09970">
    <property type="entry name" value="DUF2204"/>
    <property type="match status" value="1"/>
</dbReference>
<proteinExistence type="predicted"/>
<accession>A0A6J4SK00</accession>